<feature type="non-terminal residue" evidence="2">
    <location>
        <position position="118"/>
    </location>
</feature>
<evidence type="ECO:0000313" key="2">
    <source>
        <dbReference type="EMBL" id="VFV40619.1"/>
    </source>
</evidence>
<name>A0A485P8N8_LYNPA</name>
<evidence type="ECO:0000256" key="1">
    <source>
        <dbReference type="ARBA" id="ARBA00022598"/>
    </source>
</evidence>
<sequence>MTATGQVTSPMKGTSFVININPQKFSGFSGEAHLSLTPKEMSSSKWDPKHKDDLLHEFWKLCTIVAENPCYNRMTQIIQNFLWKSLAGDGFHSDVYLKVKLLLPGVIRSIYNLNNKQT</sequence>
<gene>
    <name evidence="2" type="ORF">LYPA_23C013527</name>
</gene>
<evidence type="ECO:0000313" key="3">
    <source>
        <dbReference type="Proteomes" id="UP000386466"/>
    </source>
</evidence>
<dbReference type="GO" id="GO:0006281">
    <property type="term" value="P:DNA repair"/>
    <property type="evidence" value="ECO:0007669"/>
    <property type="project" value="InterPro"/>
</dbReference>
<organism evidence="2 3">
    <name type="scientific">Lynx pardinus</name>
    <name type="common">Iberian lynx</name>
    <name type="synonym">Felis pardina</name>
    <dbReference type="NCBI Taxonomy" id="191816"/>
    <lineage>
        <taxon>Eukaryota</taxon>
        <taxon>Metazoa</taxon>
        <taxon>Chordata</taxon>
        <taxon>Craniata</taxon>
        <taxon>Vertebrata</taxon>
        <taxon>Euteleostomi</taxon>
        <taxon>Mammalia</taxon>
        <taxon>Eutheria</taxon>
        <taxon>Laurasiatheria</taxon>
        <taxon>Carnivora</taxon>
        <taxon>Feliformia</taxon>
        <taxon>Felidae</taxon>
        <taxon>Felinae</taxon>
        <taxon>Lynx</taxon>
    </lineage>
</organism>
<reference evidence="2 3" key="1">
    <citation type="submission" date="2019-01" db="EMBL/GenBank/DDBJ databases">
        <authorList>
            <person name="Alioto T."/>
            <person name="Alioto T."/>
        </authorList>
    </citation>
    <scope>NUCLEOTIDE SEQUENCE [LARGE SCALE GENOMIC DNA]</scope>
</reference>
<dbReference type="Proteomes" id="UP000386466">
    <property type="component" value="Unassembled WGS sequence"/>
</dbReference>
<protein>
    <submittedName>
        <fullName evidence="2">Dna ligase 3</fullName>
    </submittedName>
</protein>
<dbReference type="EMBL" id="CAAGRJ010029228">
    <property type="protein sequence ID" value="VFV40619.1"/>
    <property type="molecule type" value="Genomic_DNA"/>
</dbReference>
<keyword evidence="1 2" id="KW-0436">Ligase</keyword>
<dbReference type="GO" id="GO:0003910">
    <property type="term" value="F:DNA ligase (ATP) activity"/>
    <property type="evidence" value="ECO:0007669"/>
    <property type="project" value="InterPro"/>
</dbReference>
<dbReference type="AlphaFoldDB" id="A0A485P8N8"/>
<keyword evidence="3" id="KW-1185">Reference proteome</keyword>
<dbReference type="Gene3D" id="1.10.3260.10">
    <property type="entry name" value="DNA ligase, ATP-dependent, N-terminal domain"/>
    <property type="match status" value="1"/>
</dbReference>
<proteinExistence type="predicted"/>
<dbReference type="InterPro" id="IPR036599">
    <property type="entry name" value="DNA_ligase_N_sf"/>
</dbReference>
<dbReference type="GO" id="GO:0006310">
    <property type="term" value="P:DNA recombination"/>
    <property type="evidence" value="ECO:0007669"/>
    <property type="project" value="InterPro"/>
</dbReference>
<dbReference type="GO" id="GO:0003677">
    <property type="term" value="F:DNA binding"/>
    <property type="evidence" value="ECO:0007669"/>
    <property type="project" value="InterPro"/>
</dbReference>
<accession>A0A485P8N8</accession>